<dbReference type="Proteomes" id="UP000007490">
    <property type="component" value="Chromosome"/>
</dbReference>
<organism evidence="1 2">
    <name type="scientific">Methanobacterium lacus (strain AL-21)</name>
    <dbReference type="NCBI Taxonomy" id="877455"/>
    <lineage>
        <taxon>Archaea</taxon>
        <taxon>Methanobacteriati</taxon>
        <taxon>Methanobacteriota</taxon>
        <taxon>Methanomada group</taxon>
        <taxon>Methanobacteria</taxon>
        <taxon>Methanobacteriales</taxon>
        <taxon>Methanobacteriaceae</taxon>
        <taxon>Methanobacterium</taxon>
    </lineage>
</organism>
<name>F0TAM4_METLA</name>
<sequence>MWDFSKLHEKFHEKIGEMQRLGGMRIWIIHVLDEGPKNGVEIMDAIEEHHKMMEQRHMTDERFRRHMAKMKRPSPGSVYPMLKKMVEEDLIIKLEDGKYKLTEKGQKIASSFFGRFRPKEANMDKCEMVVENVLAEIEGHVAFLESIKPEKLEEYCPRINALNKKFEGIMNSLNNPEEEDHD</sequence>
<dbReference type="KEGG" id="mel:Metbo_1875"/>
<dbReference type="PANTHER" id="PTHR43252:SF2">
    <property type="entry name" value="TRANSCRIPTION REGULATOR, PADR-LIKE FAMILY"/>
    <property type="match status" value="1"/>
</dbReference>
<dbReference type="OrthoDB" id="56053at2157"/>
<dbReference type="SUPFAM" id="SSF46785">
    <property type="entry name" value="Winged helix' DNA-binding domain"/>
    <property type="match status" value="1"/>
</dbReference>
<dbReference type="GeneID" id="10278333"/>
<dbReference type="RefSeq" id="WP_013645447.1">
    <property type="nucleotide sequence ID" value="NC_015216.1"/>
</dbReference>
<proteinExistence type="predicted"/>
<keyword evidence="2" id="KW-1185">Reference proteome</keyword>
<dbReference type="STRING" id="877455.Metbo_1875"/>
<evidence type="ECO:0000313" key="2">
    <source>
        <dbReference type="Proteomes" id="UP000007490"/>
    </source>
</evidence>
<gene>
    <name evidence="1" type="ordered locus">Metbo_1875</name>
</gene>
<dbReference type="HOGENOM" id="CLU_063440_1_3_2"/>
<dbReference type="AlphaFoldDB" id="F0TAM4"/>
<dbReference type="eggNOG" id="arCOG00002">
    <property type="taxonomic scope" value="Archaea"/>
</dbReference>
<reference evidence="1 2" key="2">
    <citation type="journal article" date="2014" name="Int. J. Syst. Evol. Microbiol.">
        <title>Methanobacterium paludis sp. nov. and a novel strain of Methanobacterium lacus isolated from northern peatlands.</title>
        <authorList>
            <person name="Cadillo-Quiroz H."/>
            <person name="Brauer S.L."/>
            <person name="Goodson N."/>
            <person name="Yavitt J.B."/>
            <person name="Zinder S.H."/>
        </authorList>
    </citation>
    <scope>NUCLEOTIDE SEQUENCE [LARGE SCALE GENOMIC DNA]</scope>
    <source>
        <strain evidence="1 2">AL-21</strain>
    </source>
</reference>
<evidence type="ECO:0000313" key="1">
    <source>
        <dbReference type="EMBL" id="ADZ10096.1"/>
    </source>
</evidence>
<dbReference type="Gene3D" id="1.10.10.10">
    <property type="entry name" value="Winged helix-like DNA-binding domain superfamily/Winged helix DNA-binding domain"/>
    <property type="match status" value="1"/>
</dbReference>
<protein>
    <submittedName>
        <fullName evidence="1">Transcriptional regulator PadR family protein</fullName>
    </submittedName>
</protein>
<dbReference type="EMBL" id="CP002551">
    <property type="protein sequence ID" value="ADZ10096.1"/>
    <property type="molecule type" value="Genomic_DNA"/>
</dbReference>
<dbReference type="PANTHER" id="PTHR43252">
    <property type="entry name" value="TRANSCRIPTIONAL REGULATOR YQJI"/>
    <property type="match status" value="1"/>
</dbReference>
<dbReference type="InterPro" id="IPR036388">
    <property type="entry name" value="WH-like_DNA-bd_sf"/>
</dbReference>
<accession>F0TAM4</accession>
<dbReference type="InterPro" id="IPR036390">
    <property type="entry name" value="WH_DNA-bd_sf"/>
</dbReference>
<reference evidence="2" key="1">
    <citation type="submission" date="2011-02" db="EMBL/GenBank/DDBJ databases">
        <title>Complete sequence of Methanobacterium sp. AL-21.</title>
        <authorList>
            <consortium name="US DOE Joint Genome Institute"/>
            <person name="Lucas S."/>
            <person name="Copeland A."/>
            <person name="Lapidus A."/>
            <person name="Cheng J.-F."/>
            <person name="Goodwin L."/>
            <person name="Pitluck S."/>
            <person name="Chertkov O."/>
            <person name="Detter J.C."/>
            <person name="Han C."/>
            <person name="Tapia R."/>
            <person name="Land M."/>
            <person name="Hauser L."/>
            <person name="Kyrpides N."/>
            <person name="Ivanova N."/>
            <person name="Mikhailova N."/>
            <person name="Pagani I."/>
            <person name="Cadillo-Quiroz H."/>
            <person name="Imachi H."/>
            <person name="Zinder S."/>
            <person name="Liu W."/>
            <person name="Woyke T."/>
        </authorList>
    </citation>
    <scope>NUCLEOTIDE SEQUENCE [LARGE SCALE GENOMIC DNA]</scope>
    <source>
        <strain evidence="2">AL-21</strain>
    </source>
</reference>